<reference evidence="1" key="1">
    <citation type="journal article" date="2014" name="Front. Microbiol.">
        <title>High frequency of phylogenetically diverse reductive dehalogenase-homologous genes in deep subseafloor sedimentary metagenomes.</title>
        <authorList>
            <person name="Kawai M."/>
            <person name="Futagami T."/>
            <person name="Toyoda A."/>
            <person name="Takaki Y."/>
            <person name="Nishi S."/>
            <person name="Hori S."/>
            <person name="Arai W."/>
            <person name="Tsubouchi T."/>
            <person name="Morono Y."/>
            <person name="Uchiyama I."/>
            <person name="Ito T."/>
            <person name="Fujiyama A."/>
            <person name="Inagaki F."/>
            <person name="Takami H."/>
        </authorList>
    </citation>
    <scope>NUCLEOTIDE SEQUENCE</scope>
    <source>
        <strain evidence="1">Expedition CK06-06</strain>
    </source>
</reference>
<comment type="caution">
    <text evidence="1">The sequence shown here is derived from an EMBL/GenBank/DDBJ whole genome shotgun (WGS) entry which is preliminary data.</text>
</comment>
<feature type="non-terminal residue" evidence="1">
    <location>
        <position position="1"/>
    </location>
</feature>
<name>X1JVZ7_9ZZZZ</name>
<proteinExistence type="predicted"/>
<sequence>KRDMYHFQKGNELENFQTFQPMYAPQDKVFNEHGLIKEEFGEFKFKRKMKSVLFKRYPVNSLINK</sequence>
<evidence type="ECO:0000313" key="1">
    <source>
        <dbReference type="EMBL" id="GAH98931.1"/>
    </source>
</evidence>
<dbReference type="AlphaFoldDB" id="X1JVZ7"/>
<protein>
    <submittedName>
        <fullName evidence="1">Uncharacterized protein</fullName>
    </submittedName>
</protein>
<organism evidence="1">
    <name type="scientific">marine sediment metagenome</name>
    <dbReference type="NCBI Taxonomy" id="412755"/>
    <lineage>
        <taxon>unclassified sequences</taxon>
        <taxon>metagenomes</taxon>
        <taxon>ecological metagenomes</taxon>
    </lineage>
</organism>
<dbReference type="EMBL" id="BARU01048755">
    <property type="protein sequence ID" value="GAH98931.1"/>
    <property type="molecule type" value="Genomic_DNA"/>
</dbReference>
<accession>X1JVZ7</accession>
<feature type="non-terminal residue" evidence="1">
    <location>
        <position position="65"/>
    </location>
</feature>
<gene>
    <name evidence="1" type="ORF">S03H2_72261</name>
</gene>